<evidence type="ECO:0000256" key="3">
    <source>
        <dbReference type="ARBA" id="ARBA00022473"/>
    </source>
</evidence>
<organism evidence="6 7">
    <name type="scientific">Fundulus heteroclitus</name>
    <name type="common">Killifish</name>
    <name type="synonym">Mummichog</name>
    <dbReference type="NCBI Taxonomy" id="8078"/>
    <lineage>
        <taxon>Eukaryota</taxon>
        <taxon>Metazoa</taxon>
        <taxon>Chordata</taxon>
        <taxon>Craniata</taxon>
        <taxon>Vertebrata</taxon>
        <taxon>Euteleostomi</taxon>
        <taxon>Actinopterygii</taxon>
        <taxon>Neopterygii</taxon>
        <taxon>Teleostei</taxon>
        <taxon>Neoteleostei</taxon>
        <taxon>Acanthomorphata</taxon>
        <taxon>Ovalentaria</taxon>
        <taxon>Atherinomorphae</taxon>
        <taxon>Cyprinodontiformes</taxon>
        <taxon>Fundulidae</taxon>
        <taxon>Fundulus</taxon>
    </lineage>
</organism>
<feature type="region of interest" description="Disordered" evidence="5">
    <location>
        <begin position="97"/>
        <end position="121"/>
    </location>
</feature>
<dbReference type="GO" id="GO:0005634">
    <property type="term" value="C:nucleus"/>
    <property type="evidence" value="ECO:0007669"/>
    <property type="project" value="UniProtKB-SubCell"/>
</dbReference>
<evidence type="ECO:0000256" key="2">
    <source>
        <dbReference type="ARBA" id="ARBA00006944"/>
    </source>
</evidence>
<keyword evidence="7" id="KW-1185">Reference proteome</keyword>
<dbReference type="InterPro" id="IPR028127">
    <property type="entry name" value="Ripply_fam"/>
</dbReference>
<accession>A0A3Q2TQQ1</accession>
<evidence type="ECO:0000256" key="5">
    <source>
        <dbReference type="SAM" id="MobiDB-lite"/>
    </source>
</evidence>
<reference evidence="6" key="2">
    <citation type="submission" date="2025-09" db="UniProtKB">
        <authorList>
            <consortium name="Ensembl"/>
        </authorList>
    </citation>
    <scope>IDENTIFICATION</scope>
</reference>
<protein>
    <submittedName>
        <fullName evidence="6">Ripply transcriptional repressor 2</fullName>
    </submittedName>
</protein>
<dbReference type="Ensembl" id="ENSFHET00000028190.1">
    <property type="protein sequence ID" value="ENSFHEP00000019040.1"/>
    <property type="gene ID" value="ENSFHEG00000020933.1"/>
</dbReference>
<sequence length="121" mass="13991">MENNAANVGLAAVVCAGDGPPRENNLWRPWDKTEDILFRFNFQARSVHGEMSSVRPKIQQVIHPVKLFWPKSRCFDYLYRDAETLLRNYPVQATICPYQDTSSDEEDEEQDEEEIGGKEQN</sequence>
<keyword evidence="3" id="KW-0217">Developmental protein</keyword>
<dbReference type="PANTHER" id="PTHR16770:SF3">
    <property type="entry name" value="PROTEIN RIPPLY2"/>
    <property type="match status" value="1"/>
</dbReference>
<comment type="subcellular location">
    <subcellularLocation>
        <location evidence="1">Nucleus</location>
    </subcellularLocation>
</comment>
<feature type="compositionally biased region" description="Acidic residues" evidence="5">
    <location>
        <begin position="102"/>
        <end position="114"/>
    </location>
</feature>
<dbReference type="GO" id="GO:0009880">
    <property type="term" value="P:embryonic pattern specification"/>
    <property type="evidence" value="ECO:0007669"/>
    <property type="project" value="TreeGrafter"/>
</dbReference>
<evidence type="ECO:0000313" key="7">
    <source>
        <dbReference type="Proteomes" id="UP000265000"/>
    </source>
</evidence>
<dbReference type="Pfam" id="PF14998">
    <property type="entry name" value="Ripply"/>
    <property type="match status" value="1"/>
</dbReference>
<comment type="similarity">
    <text evidence="2">Belongs to the ripply family.</text>
</comment>
<dbReference type="STRING" id="8078.ENSFHEP00000019040"/>
<dbReference type="AlphaFoldDB" id="A0A3Q2TQQ1"/>
<name>A0A3Q2TQQ1_FUNHE</name>
<evidence type="ECO:0000313" key="6">
    <source>
        <dbReference type="Ensembl" id="ENSFHEP00000019040.1"/>
    </source>
</evidence>
<keyword evidence="4" id="KW-0539">Nucleus</keyword>
<reference evidence="6" key="1">
    <citation type="submission" date="2025-08" db="UniProtKB">
        <authorList>
            <consortium name="Ensembl"/>
        </authorList>
    </citation>
    <scope>IDENTIFICATION</scope>
</reference>
<evidence type="ECO:0000256" key="1">
    <source>
        <dbReference type="ARBA" id="ARBA00004123"/>
    </source>
</evidence>
<proteinExistence type="inferred from homology"/>
<dbReference type="PANTHER" id="PTHR16770">
    <property type="entry name" value="PROTEIN RIPPLY-LIKE"/>
    <property type="match status" value="1"/>
</dbReference>
<dbReference type="GO" id="GO:0000122">
    <property type="term" value="P:negative regulation of transcription by RNA polymerase II"/>
    <property type="evidence" value="ECO:0007669"/>
    <property type="project" value="TreeGrafter"/>
</dbReference>
<dbReference type="Proteomes" id="UP000265000">
    <property type="component" value="Unplaced"/>
</dbReference>
<evidence type="ECO:0000256" key="4">
    <source>
        <dbReference type="ARBA" id="ARBA00023242"/>
    </source>
</evidence>
<dbReference type="GeneTree" id="ENSGT00940000161952"/>